<dbReference type="OrthoDB" id="10003593at2759"/>
<keyword evidence="9" id="KW-0539">Nucleus</keyword>
<evidence type="ECO:0000313" key="12">
    <source>
        <dbReference type="EMBL" id="KAH9370180.1"/>
    </source>
</evidence>
<evidence type="ECO:0000256" key="9">
    <source>
        <dbReference type="ARBA" id="ARBA00023242"/>
    </source>
</evidence>
<proteinExistence type="inferred from homology"/>
<dbReference type="InterPro" id="IPR017336">
    <property type="entry name" value="Snurportin-1"/>
</dbReference>
<evidence type="ECO:0000256" key="1">
    <source>
        <dbReference type="ARBA" id="ARBA00003975"/>
    </source>
</evidence>
<comment type="function">
    <text evidence="1">Functions as an U snRNP-specific nuclear import adapter. Involved in the trimethylguanosine (m3G)-cap-dependent nuclear import of U snRNPs. Binds specifically to the terminal m3G-cap U snRNAs.</text>
</comment>
<feature type="compositionally biased region" description="Basic and acidic residues" evidence="10">
    <location>
        <begin position="106"/>
        <end position="128"/>
    </location>
</feature>
<gene>
    <name evidence="12" type="ORF">HPB48_013102</name>
</gene>
<dbReference type="GO" id="GO:0005634">
    <property type="term" value="C:nucleus"/>
    <property type="evidence" value="ECO:0007669"/>
    <property type="project" value="UniProtKB-SubCell"/>
</dbReference>
<evidence type="ECO:0000256" key="10">
    <source>
        <dbReference type="SAM" id="MobiDB-lite"/>
    </source>
</evidence>
<dbReference type="GO" id="GO:0005737">
    <property type="term" value="C:cytoplasm"/>
    <property type="evidence" value="ECO:0007669"/>
    <property type="project" value="UniProtKB-SubCell"/>
</dbReference>
<comment type="subcellular location">
    <subcellularLocation>
        <location evidence="3">Cytoplasm</location>
    </subcellularLocation>
    <subcellularLocation>
        <location evidence="2">Nucleus</location>
    </subcellularLocation>
</comment>
<evidence type="ECO:0000256" key="4">
    <source>
        <dbReference type="ARBA" id="ARBA00007540"/>
    </source>
</evidence>
<comment type="caution">
    <text evidence="12">The sequence shown here is derived from an EMBL/GenBank/DDBJ whole genome shotgun (WGS) entry which is preliminary data.</text>
</comment>
<organism evidence="12 13">
    <name type="scientific">Haemaphysalis longicornis</name>
    <name type="common">Bush tick</name>
    <dbReference type="NCBI Taxonomy" id="44386"/>
    <lineage>
        <taxon>Eukaryota</taxon>
        <taxon>Metazoa</taxon>
        <taxon>Ecdysozoa</taxon>
        <taxon>Arthropoda</taxon>
        <taxon>Chelicerata</taxon>
        <taxon>Arachnida</taxon>
        <taxon>Acari</taxon>
        <taxon>Parasitiformes</taxon>
        <taxon>Ixodida</taxon>
        <taxon>Ixodoidea</taxon>
        <taxon>Ixodidae</taxon>
        <taxon>Haemaphysalinae</taxon>
        <taxon>Haemaphysalis</taxon>
    </lineage>
</organism>
<dbReference type="PANTHER" id="PTHR13403:SF6">
    <property type="entry name" value="SNURPORTIN-1"/>
    <property type="match status" value="1"/>
</dbReference>
<evidence type="ECO:0000256" key="3">
    <source>
        <dbReference type="ARBA" id="ARBA00004496"/>
    </source>
</evidence>
<evidence type="ECO:0000256" key="8">
    <source>
        <dbReference type="ARBA" id="ARBA00022884"/>
    </source>
</evidence>
<keyword evidence="6" id="KW-0813">Transport</keyword>
<protein>
    <recommendedName>
        <fullName evidence="5">Snurportin-1</fullName>
    </recommendedName>
</protein>
<dbReference type="GO" id="GO:0061015">
    <property type="term" value="P:snRNA import into nucleus"/>
    <property type="evidence" value="ECO:0007669"/>
    <property type="project" value="InterPro"/>
</dbReference>
<reference evidence="12 13" key="1">
    <citation type="journal article" date="2020" name="Cell">
        <title>Large-Scale Comparative Analyses of Tick Genomes Elucidate Their Genetic Diversity and Vector Capacities.</title>
        <authorList>
            <consortium name="Tick Genome and Microbiome Consortium (TIGMIC)"/>
            <person name="Jia N."/>
            <person name="Wang J."/>
            <person name="Shi W."/>
            <person name="Du L."/>
            <person name="Sun Y."/>
            <person name="Zhan W."/>
            <person name="Jiang J.F."/>
            <person name="Wang Q."/>
            <person name="Zhang B."/>
            <person name="Ji P."/>
            <person name="Bell-Sakyi L."/>
            <person name="Cui X.M."/>
            <person name="Yuan T.T."/>
            <person name="Jiang B.G."/>
            <person name="Yang W.F."/>
            <person name="Lam T.T."/>
            <person name="Chang Q.C."/>
            <person name="Ding S.J."/>
            <person name="Wang X.J."/>
            <person name="Zhu J.G."/>
            <person name="Ruan X.D."/>
            <person name="Zhao L."/>
            <person name="Wei J.T."/>
            <person name="Ye R.Z."/>
            <person name="Que T.C."/>
            <person name="Du C.H."/>
            <person name="Zhou Y.H."/>
            <person name="Cheng J.X."/>
            <person name="Dai P.F."/>
            <person name="Guo W.B."/>
            <person name="Han X.H."/>
            <person name="Huang E.J."/>
            <person name="Li L.F."/>
            <person name="Wei W."/>
            <person name="Gao Y.C."/>
            <person name="Liu J.Z."/>
            <person name="Shao H.Z."/>
            <person name="Wang X."/>
            <person name="Wang C.C."/>
            <person name="Yang T.C."/>
            <person name="Huo Q.B."/>
            <person name="Li W."/>
            <person name="Chen H.Y."/>
            <person name="Chen S.E."/>
            <person name="Zhou L.G."/>
            <person name="Ni X.B."/>
            <person name="Tian J.H."/>
            <person name="Sheng Y."/>
            <person name="Liu T."/>
            <person name="Pan Y.S."/>
            <person name="Xia L.Y."/>
            <person name="Li J."/>
            <person name="Zhao F."/>
            <person name="Cao W.C."/>
        </authorList>
    </citation>
    <scope>NUCLEOTIDE SEQUENCE [LARGE SCALE GENOMIC DNA]</scope>
    <source>
        <strain evidence="12">HaeL-2018</strain>
    </source>
</reference>
<evidence type="ECO:0000259" key="11">
    <source>
        <dbReference type="Pfam" id="PF21974"/>
    </source>
</evidence>
<evidence type="ECO:0000256" key="6">
    <source>
        <dbReference type="ARBA" id="ARBA00022448"/>
    </source>
</evidence>
<comment type="similarity">
    <text evidence="4">Belongs to the snurportin family.</text>
</comment>
<keyword evidence="7" id="KW-0963">Cytoplasm</keyword>
<name>A0A9J6G6V6_HAELO</name>
<dbReference type="Proteomes" id="UP000821853">
    <property type="component" value="Chromosome 3"/>
</dbReference>
<evidence type="ECO:0000256" key="2">
    <source>
        <dbReference type="ARBA" id="ARBA00004123"/>
    </source>
</evidence>
<dbReference type="VEuPathDB" id="VectorBase:HLOH_049052"/>
<dbReference type="Pfam" id="PF21974">
    <property type="entry name" value="SPN1_m3Gcap_bd"/>
    <property type="match status" value="1"/>
</dbReference>
<dbReference type="EMBL" id="JABSTR010000005">
    <property type="protein sequence ID" value="KAH9370180.1"/>
    <property type="molecule type" value="Genomic_DNA"/>
</dbReference>
<evidence type="ECO:0000313" key="13">
    <source>
        <dbReference type="Proteomes" id="UP000821853"/>
    </source>
</evidence>
<feature type="domain" description="Snurportin-1 m3G cap-binding" evidence="11">
    <location>
        <begin position="3"/>
        <end position="85"/>
    </location>
</feature>
<dbReference type="PANTHER" id="PTHR13403">
    <property type="entry name" value="SNURPORTIN1 RNUT1 PROTEIN RNA, U TRANSPORTER 1"/>
    <property type="match status" value="1"/>
</dbReference>
<accession>A0A9J6G6V6</accession>
<dbReference type="Gene3D" id="3.30.470.30">
    <property type="entry name" value="DNA ligase/mRNA capping enzyme"/>
    <property type="match status" value="1"/>
</dbReference>
<dbReference type="AlphaFoldDB" id="A0A9J6G6V6"/>
<dbReference type="InterPro" id="IPR047857">
    <property type="entry name" value="Snurportin1_C"/>
</dbReference>
<dbReference type="GO" id="GO:0003723">
    <property type="term" value="F:RNA binding"/>
    <property type="evidence" value="ECO:0007669"/>
    <property type="project" value="UniProtKB-KW"/>
</dbReference>
<feature type="region of interest" description="Disordered" evidence="10">
    <location>
        <begin position="106"/>
        <end position="161"/>
    </location>
</feature>
<keyword evidence="8" id="KW-0694">RNA-binding</keyword>
<dbReference type="OMA" id="RDQNNEA"/>
<sequence>MLQAEFRLYWKDEKLSEVLQPAEFPEGSRRCRFVTLPHHPCTPEAIRSLMNSPLPFKDELDGLLFYHKRAHYYEGVSPLVGWLKPYMVPEMLGIAVSPHYLEKQPPEQERALKDKLETSRSRTREKVKAAQSRDQNNEADHSAAHSNGQNGETELAAVMET</sequence>
<evidence type="ECO:0000256" key="5">
    <source>
        <dbReference type="ARBA" id="ARBA00016034"/>
    </source>
</evidence>
<keyword evidence="13" id="KW-1185">Reference proteome</keyword>
<evidence type="ECO:0000256" key="7">
    <source>
        <dbReference type="ARBA" id="ARBA00022490"/>
    </source>
</evidence>